<name>A0A8E2VN68_9RHOB</name>
<dbReference type="PANTHER" id="PTHR38009">
    <property type="entry name" value="CONSERVED HYPOTHETICAL PHAGE TAIL PROTEIN"/>
    <property type="match status" value="1"/>
</dbReference>
<dbReference type="OrthoDB" id="9799891at2"/>
<sequence>MEDFAPPVAFHFSVSFTGSAPKVDDTAFQEVGGLETRIETTPLQEGGENRFQHQLPEKVTHANLTLKRALTGTSSGLVTWCKSCLEGGFGTAIVPKDLVVSLLDEEANPVATWSVGNAFPVKWTVAGFDAMKNELALETVELAYLTLERKL</sequence>
<keyword evidence="2" id="KW-1185">Reference proteome</keyword>
<dbReference type="RefSeq" id="WP_108023544.1">
    <property type="nucleotide sequence ID" value="NZ_QAYC01000001.1"/>
</dbReference>
<protein>
    <submittedName>
        <fullName evidence="1">Phage tail-like protein</fullName>
    </submittedName>
</protein>
<organism evidence="1 2">
    <name type="scientific">Rhodovulum kholense</name>
    <dbReference type="NCBI Taxonomy" id="453584"/>
    <lineage>
        <taxon>Bacteria</taxon>
        <taxon>Pseudomonadati</taxon>
        <taxon>Pseudomonadota</taxon>
        <taxon>Alphaproteobacteria</taxon>
        <taxon>Rhodobacterales</taxon>
        <taxon>Paracoccaceae</taxon>
        <taxon>Rhodovulum</taxon>
    </lineage>
</organism>
<dbReference type="InterPro" id="IPR011747">
    <property type="entry name" value="CHP02241"/>
</dbReference>
<dbReference type="Pfam" id="PF06841">
    <property type="entry name" value="Phage_T4_gp19"/>
    <property type="match status" value="1"/>
</dbReference>
<gene>
    <name evidence="1" type="ORF">C8N38_101486</name>
</gene>
<dbReference type="PANTHER" id="PTHR38009:SF1">
    <property type="entry name" value="CONSERVED HYPOTHETICAL PHAGE TAIL PROTEIN"/>
    <property type="match status" value="1"/>
</dbReference>
<dbReference type="NCBIfam" id="TIGR02241">
    <property type="entry name" value="conserved hypothetical phage tail region protein"/>
    <property type="match status" value="1"/>
</dbReference>
<comment type="caution">
    <text evidence="1">The sequence shown here is derived from an EMBL/GenBank/DDBJ whole genome shotgun (WGS) entry which is preliminary data.</text>
</comment>
<evidence type="ECO:0000313" key="1">
    <source>
        <dbReference type="EMBL" id="PTW52181.1"/>
    </source>
</evidence>
<proteinExistence type="predicted"/>
<dbReference type="InterPro" id="IPR010667">
    <property type="entry name" value="Phage_T4_Gp19"/>
</dbReference>
<accession>A0A8E2VN68</accession>
<dbReference type="GO" id="GO:0005198">
    <property type="term" value="F:structural molecule activity"/>
    <property type="evidence" value="ECO:0007669"/>
    <property type="project" value="InterPro"/>
</dbReference>
<evidence type="ECO:0000313" key="2">
    <source>
        <dbReference type="Proteomes" id="UP000244037"/>
    </source>
</evidence>
<reference evidence="1 2" key="1">
    <citation type="submission" date="2018-04" db="EMBL/GenBank/DDBJ databases">
        <title>Genomic Encyclopedia of Archaeal and Bacterial Type Strains, Phase II (KMG-II): from individual species to whole genera.</title>
        <authorList>
            <person name="Goeker M."/>
        </authorList>
    </citation>
    <scope>NUCLEOTIDE SEQUENCE [LARGE SCALE GENOMIC DNA]</scope>
    <source>
        <strain evidence="1 2">DSM 19783</strain>
    </source>
</reference>
<dbReference type="AlphaFoldDB" id="A0A8E2VN68"/>
<dbReference type="EMBL" id="QAYC01000001">
    <property type="protein sequence ID" value="PTW52181.1"/>
    <property type="molecule type" value="Genomic_DNA"/>
</dbReference>
<dbReference type="Proteomes" id="UP000244037">
    <property type="component" value="Unassembled WGS sequence"/>
</dbReference>